<dbReference type="Gene3D" id="3.40.50.11350">
    <property type="match status" value="1"/>
</dbReference>
<dbReference type="EMBL" id="AABYWZ010000037">
    <property type="protein sequence ID" value="EAJ5682226.1"/>
    <property type="molecule type" value="Genomic_DNA"/>
</dbReference>
<accession>A0A7U8BI46</accession>
<sequence>MKKYILSNRTDANAARLLGIINAFYIAEKLNTDAFFTWNDELEKYVKNRTHLPSDKLFDKQKIIGVQIDTKEDIFNEEYLKKHCINIENEKYFSEYSTPLSSFNEFKNIFLNENYKFFEIPFYMRYSWKDIDLNDYLSKASIIWDNIGFNEKILKIIKDANDKAKQLQNYISIHIRNSDTVYSYAEFRKYNDLTTYHATPYELVLELIKENKDQNIVIFSDDVSSVEEMIKTLNMPNLLFANDFRDFEKLTPTQMLIYDVVLMSKSKKIYGTHSSVTRLASAISNHGSHINPYDLYNHKKRYEIIKNNINILNLHNDQKAFSLFHLYLSGIRSKIKLKILQSYLEEALKLDYDNDKYRIYIIDCLLKQGKAKEADEYIEKILQERSEEFLNLLIEKIEINQEFYFKRLFINYTINAKKGRNILYIADYLKKHAKNYINSKKNKILLGKILNFTYAKRFF</sequence>
<comment type="caution">
    <text evidence="1">The sequence shown here is derived from an EMBL/GenBank/DDBJ whole genome shotgun (WGS) entry which is preliminary data.</text>
</comment>
<protein>
    <recommendedName>
        <fullName evidence="3">Sugar transferase</fullName>
    </recommendedName>
</protein>
<dbReference type="InterPro" id="IPR011990">
    <property type="entry name" value="TPR-like_helical_dom_sf"/>
</dbReference>
<dbReference type="Gene3D" id="1.25.40.10">
    <property type="entry name" value="Tetratricopeptide repeat domain"/>
    <property type="match status" value="1"/>
</dbReference>
<gene>
    <name evidence="1" type="ORF">BXA13_07945</name>
</gene>
<proteinExistence type="predicted"/>
<evidence type="ECO:0000313" key="2">
    <source>
        <dbReference type="Proteomes" id="UP000556298"/>
    </source>
</evidence>
<name>A0A7U8BI46_CAMLA</name>
<organism evidence="1 2">
    <name type="scientific">Campylobacter lari</name>
    <dbReference type="NCBI Taxonomy" id="201"/>
    <lineage>
        <taxon>Bacteria</taxon>
        <taxon>Pseudomonadati</taxon>
        <taxon>Campylobacterota</taxon>
        <taxon>Epsilonproteobacteria</taxon>
        <taxon>Campylobacterales</taxon>
        <taxon>Campylobacteraceae</taxon>
        <taxon>Campylobacter</taxon>
    </lineage>
</organism>
<evidence type="ECO:0008006" key="3">
    <source>
        <dbReference type="Google" id="ProtNLM"/>
    </source>
</evidence>
<dbReference type="AlphaFoldDB" id="A0A7U8BI46"/>
<reference evidence="1 2" key="1">
    <citation type="submission" date="2018-05" db="EMBL/GenBank/DDBJ databases">
        <authorList>
            <consortium name="PulseNet: The National Subtyping Network for Foodborne Disease Surveillance"/>
            <person name="Tarr C.L."/>
            <person name="Trees E."/>
            <person name="Katz L.S."/>
            <person name="Carleton-Romer H.A."/>
            <person name="Stroika S."/>
            <person name="Kucerova Z."/>
            <person name="Roache K.F."/>
            <person name="Sabol A.L."/>
            <person name="Besser J."/>
            <person name="Gerner-Smidt P."/>
        </authorList>
    </citation>
    <scope>NUCLEOTIDE SEQUENCE [LARGE SCALE GENOMIC DNA]</scope>
    <source>
        <strain evidence="1 2">2016D-0268</strain>
    </source>
</reference>
<evidence type="ECO:0000313" key="1">
    <source>
        <dbReference type="EMBL" id="EAJ5682226.1"/>
    </source>
</evidence>
<dbReference type="Proteomes" id="UP000556298">
    <property type="component" value="Unassembled WGS sequence"/>
</dbReference>